<evidence type="ECO:0000313" key="2">
    <source>
        <dbReference type="Proteomes" id="UP000054097"/>
    </source>
</evidence>
<keyword evidence="2" id="KW-1185">Reference proteome</keyword>
<organism evidence="1 2">
    <name type="scientific">Serendipita vermifera MAFF 305830</name>
    <dbReference type="NCBI Taxonomy" id="933852"/>
    <lineage>
        <taxon>Eukaryota</taxon>
        <taxon>Fungi</taxon>
        <taxon>Dikarya</taxon>
        <taxon>Basidiomycota</taxon>
        <taxon>Agaricomycotina</taxon>
        <taxon>Agaricomycetes</taxon>
        <taxon>Sebacinales</taxon>
        <taxon>Serendipitaceae</taxon>
        <taxon>Serendipita</taxon>
    </lineage>
</organism>
<dbReference type="Proteomes" id="UP000054097">
    <property type="component" value="Unassembled WGS sequence"/>
</dbReference>
<proteinExistence type="predicted"/>
<dbReference type="AlphaFoldDB" id="A0A0C2WLZ8"/>
<reference evidence="2" key="2">
    <citation type="submission" date="2015-01" db="EMBL/GenBank/DDBJ databases">
        <title>Evolutionary Origins and Diversification of the Mycorrhizal Mutualists.</title>
        <authorList>
            <consortium name="DOE Joint Genome Institute"/>
            <consortium name="Mycorrhizal Genomics Consortium"/>
            <person name="Kohler A."/>
            <person name="Kuo A."/>
            <person name="Nagy L.G."/>
            <person name="Floudas D."/>
            <person name="Copeland A."/>
            <person name="Barry K.W."/>
            <person name="Cichocki N."/>
            <person name="Veneault-Fourrey C."/>
            <person name="LaButti K."/>
            <person name="Lindquist E.A."/>
            <person name="Lipzen A."/>
            <person name="Lundell T."/>
            <person name="Morin E."/>
            <person name="Murat C."/>
            <person name="Riley R."/>
            <person name="Ohm R."/>
            <person name="Sun H."/>
            <person name="Tunlid A."/>
            <person name="Henrissat B."/>
            <person name="Grigoriev I.V."/>
            <person name="Hibbett D.S."/>
            <person name="Martin F."/>
        </authorList>
    </citation>
    <scope>NUCLEOTIDE SEQUENCE [LARGE SCALE GENOMIC DNA]</scope>
    <source>
        <strain evidence="2">MAFF 305830</strain>
    </source>
</reference>
<name>A0A0C2WLZ8_SERVB</name>
<protein>
    <submittedName>
        <fullName evidence="1">Uncharacterized protein</fullName>
    </submittedName>
</protein>
<dbReference type="HOGENOM" id="CLU_2795559_0_0_1"/>
<evidence type="ECO:0000313" key="1">
    <source>
        <dbReference type="EMBL" id="KIM27323.1"/>
    </source>
</evidence>
<gene>
    <name evidence="1" type="ORF">M408DRAFT_330055</name>
</gene>
<reference evidence="1 2" key="1">
    <citation type="submission" date="2014-04" db="EMBL/GenBank/DDBJ databases">
        <authorList>
            <consortium name="DOE Joint Genome Institute"/>
            <person name="Kuo A."/>
            <person name="Zuccaro A."/>
            <person name="Kohler A."/>
            <person name="Nagy L.G."/>
            <person name="Floudas D."/>
            <person name="Copeland A."/>
            <person name="Barry K.W."/>
            <person name="Cichocki N."/>
            <person name="Veneault-Fourrey C."/>
            <person name="LaButti K."/>
            <person name="Lindquist E.A."/>
            <person name="Lipzen A."/>
            <person name="Lundell T."/>
            <person name="Morin E."/>
            <person name="Murat C."/>
            <person name="Sun H."/>
            <person name="Tunlid A."/>
            <person name="Henrissat B."/>
            <person name="Grigoriev I.V."/>
            <person name="Hibbett D.S."/>
            <person name="Martin F."/>
            <person name="Nordberg H.P."/>
            <person name="Cantor M.N."/>
            <person name="Hua S.X."/>
        </authorList>
    </citation>
    <scope>NUCLEOTIDE SEQUENCE [LARGE SCALE GENOMIC DNA]</scope>
    <source>
        <strain evidence="1 2">MAFF 305830</strain>
    </source>
</reference>
<accession>A0A0C2WLZ8</accession>
<dbReference type="EMBL" id="KN824299">
    <property type="protein sequence ID" value="KIM27323.1"/>
    <property type="molecule type" value="Genomic_DNA"/>
</dbReference>
<sequence length="68" mass="7528">MITLEARSQVTNRPVLPEVDPIASVSLHKGFMLRGLATRSWRYTPLSPAKNQVISGFWYDAGGARLAK</sequence>